<dbReference type="PROSITE" id="PS50112">
    <property type="entry name" value="PAS"/>
    <property type="match status" value="2"/>
</dbReference>
<dbReference type="EC" id="2.7.13.3" evidence="2"/>
<feature type="domain" description="Histidine kinase" evidence="11">
    <location>
        <begin position="1164"/>
        <end position="1388"/>
    </location>
</feature>
<dbReference type="InterPro" id="IPR001789">
    <property type="entry name" value="Sig_transdc_resp-reg_receiver"/>
</dbReference>
<dbReference type="InterPro" id="IPR011006">
    <property type="entry name" value="CheY-like_superfamily"/>
</dbReference>
<evidence type="ECO:0000259" key="13">
    <source>
        <dbReference type="PROSITE" id="PS50112"/>
    </source>
</evidence>
<gene>
    <name evidence="15" type="ORF">SAMN04487935_2827</name>
</gene>
<dbReference type="Pfam" id="PF00512">
    <property type="entry name" value="HisKA"/>
    <property type="match status" value="2"/>
</dbReference>
<evidence type="ECO:0000256" key="4">
    <source>
        <dbReference type="ARBA" id="ARBA00022679"/>
    </source>
</evidence>
<dbReference type="InterPro" id="IPR013655">
    <property type="entry name" value="PAS_fold_3"/>
</dbReference>
<dbReference type="SUPFAM" id="SSF55785">
    <property type="entry name" value="PYP-like sensor domain (PAS domain)"/>
    <property type="match status" value="4"/>
</dbReference>
<dbReference type="PROSITE" id="PS50110">
    <property type="entry name" value="RESPONSE_REGULATORY"/>
    <property type="match status" value="1"/>
</dbReference>
<keyword evidence="16" id="KW-1185">Reference proteome</keyword>
<dbReference type="Gene3D" id="3.30.450.40">
    <property type="match status" value="1"/>
</dbReference>
<accession>A0A1G9A105</accession>
<dbReference type="GO" id="GO:0006355">
    <property type="term" value="P:regulation of DNA-templated transcription"/>
    <property type="evidence" value="ECO:0007669"/>
    <property type="project" value="InterPro"/>
</dbReference>
<dbReference type="GO" id="GO:0005524">
    <property type="term" value="F:ATP binding"/>
    <property type="evidence" value="ECO:0007669"/>
    <property type="project" value="UniProtKB-KW"/>
</dbReference>
<dbReference type="FunFam" id="1.10.287.130:FF:000045">
    <property type="entry name" value="Two-component system sensor histidine kinase/response regulator"/>
    <property type="match status" value="1"/>
</dbReference>
<dbReference type="Pfam" id="PF00072">
    <property type="entry name" value="Response_reg"/>
    <property type="match status" value="1"/>
</dbReference>
<sequence>MSKIPSESQESFLQGGGITGELIRSKDWSQTSLGSPSNWPESLKICIRIILTSRQPMFIWWGKELINLYNDAYISIVGGKHPESLGKPAHEVWQEIWDEIGPRAKTVLEQNIGTYDEALLLLMERNGYTEETYYTFSYSPVPGSDGTTQGIICANTEDTQRILAGRQLHTLRELSKNLLKLTSNTEIYVRSLEALRENPQDFPFVVLYEVSDDGTELELCGNMPNDLSSEMALPKIDLKTQSAALKELALTIETGNITEVSGITARFGSIPTTVWNRSPDKALLIPIMQSKHKKPFAVLCVGVNPYRLLDDNYSAFFSLVADQIANALTNAYAFKQERKRAESLAEIDKAKTIFFNNISHEFRTPLTLMLGPLEEMLNNDSNDPEGNRANLEITHRNAMRLLRLVNSLLDFSRIESGRIKAAYQPVSFGGFTADIASTFRSLIEKAGLEFEIQSDTNAEVYVDREMWEKIVLNLLSNAFKYTLNGKITVAVSSDASVATLKVTDTGSGIPENEMKHLFERFHRVKNASGRSYEGTGIGLSLVKELVKLHGGSIDATSKLGEGASFKIQIPIGKKHLPLSQILEKNISDDIISSNYFADEAERLIVKKSATETNFENESKPSVLIVEDNADMQEYISKLLESQYEIAVAGNGREAVEIINKKLPDLIISDIMMPVMDGIELLRLLKNDQVTRKIPVLLLSARAGEEAKIEGYELGADDYLVKPFSAKELLARVKSQLKLTDSRSRIEKQLSNLFLQAPIAISILKGSKFVVEIANEKMLSLWGKTAKQVLNKPVFEGMPDAGKQGFEELLKAVFTTGKAFVAEELPLRLIRDGVEEKIYVKFVYEALYDEDGTISGIMVLADEITERVEARKKIENSELRFKLAIDAARIGSFEWDIEASEFLHSGRLAEIFGFDPKQILKQSEFSSRIHPEDVSIRTAAHLQARKTGLLFYEARVVWPDSSIHWVRLNGKIIYENESPVKMYGTVLDITEHKVQSAELEEKVAERTRKLIRKNEELKKSEERYQRMTEEVQDYAILLLDKSGTILNWNLGAEKIKGYSEKEIIGKNIEIFYLPTDQKNKLPQRLINEATVNGRAVHEGYRIRKDRSVFWGSITLTALHDKKNNIIGFSKVTRDLTERKTAEDKLHQYNAELQFQNKELEQFAYVASHDLQEPLRKIQMFSDMLEKNLDNPEMVLRYFGKINTSAARMSELIKAVLNYSRLSNSDQQFKPASINDLIANVLVDFELLIEEKQAAIVIDSIPVIAVIPLQITQMFSNLIGNSLKFSETHPQIKITSREMDFEDILFETNLQPELKYLELTVKDNGIGFDQKYADKIFTIFQRLHDRVSYPGTGIGLALCKRIVENHSGFITVESQPGAGTTFFIYLPINAIS</sequence>
<dbReference type="STRING" id="1128970.SAMN04487935_2827"/>
<organism evidence="15 16">
    <name type="scientific">Flavobacterium noncentrifugens</name>
    <dbReference type="NCBI Taxonomy" id="1128970"/>
    <lineage>
        <taxon>Bacteria</taxon>
        <taxon>Pseudomonadati</taxon>
        <taxon>Bacteroidota</taxon>
        <taxon>Flavobacteriia</taxon>
        <taxon>Flavobacteriales</taxon>
        <taxon>Flavobacteriaceae</taxon>
        <taxon>Flavobacterium</taxon>
    </lineage>
</organism>
<dbReference type="SMART" id="SM00091">
    <property type="entry name" value="PAS"/>
    <property type="match status" value="4"/>
</dbReference>
<dbReference type="PRINTS" id="PR00344">
    <property type="entry name" value="BCTRLSENSOR"/>
</dbReference>
<dbReference type="Gene3D" id="3.40.50.2300">
    <property type="match status" value="1"/>
</dbReference>
<evidence type="ECO:0000256" key="3">
    <source>
        <dbReference type="ARBA" id="ARBA00022553"/>
    </source>
</evidence>
<dbReference type="InterPro" id="IPR036890">
    <property type="entry name" value="HATPase_C_sf"/>
</dbReference>
<dbReference type="SMART" id="SM00086">
    <property type="entry name" value="PAC"/>
    <property type="match status" value="3"/>
</dbReference>
<feature type="domain" description="PAS" evidence="13">
    <location>
        <begin position="876"/>
        <end position="932"/>
    </location>
</feature>
<evidence type="ECO:0000256" key="1">
    <source>
        <dbReference type="ARBA" id="ARBA00000085"/>
    </source>
</evidence>
<protein>
    <recommendedName>
        <fullName evidence="2">histidine kinase</fullName>
        <ecNumber evidence="2">2.7.13.3</ecNumber>
    </recommendedName>
</protein>
<dbReference type="Gene3D" id="3.30.450.20">
    <property type="entry name" value="PAS domain"/>
    <property type="match status" value="4"/>
</dbReference>
<dbReference type="SUPFAM" id="SSF55781">
    <property type="entry name" value="GAF domain-like"/>
    <property type="match status" value="1"/>
</dbReference>
<dbReference type="CDD" id="cd00130">
    <property type="entry name" value="PAS"/>
    <property type="match status" value="1"/>
</dbReference>
<dbReference type="InterPro" id="IPR003661">
    <property type="entry name" value="HisK_dim/P_dom"/>
</dbReference>
<dbReference type="InterPro" id="IPR005467">
    <property type="entry name" value="His_kinase_dom"/>
</dbReference>
<dbReference type="OrthoDB" id="9766459at2"/>
<feature type="domain" description="Histidine kinase" evidence="11">
    <location>
        <begin position="357"/>
        <end position="573"/>
    </location>
</feature>
<dbReference type="RefSeq" id="WP_091396808.1">
    <property type="nucleotide sequence ID" value="NZ_BKAI01000008.1"/>
</dbReference>
<dbReference type="SUPFAM" id="SSF55874">
    <property type="entry name" value="ATPase domain of HSP90 chaperone/DNA topoisomerase II/histidine kinase"/>
    <property type="match status" value="2"/>
</dbReference>
<feature type="domain" description="PAC" evidence="14">
    <location>
        <begin position="949"/>
        <end position="1000"/>
    </location>
</feature>
<reference evidence="15 16" key="1">
    <citation type="submission" date="2016-10" db="EMBL/GenBank/DDBJ databases">
        <authorList>
            <person name="de Groot N.N."/>
        </authorList>
    </citation>
    <scope>NUCLEOTIDE SEQUENCE [LARGE SCALE GENOMIC DNA]</scope>
    <source>
        <strain evidence="15 16">CGMCC 1.10076</strain>
    </source>
</reference>
<proteinExistence type="predicted"/>
<evidence type="ECO:0000256" key="10">
    <source>
        <dbReference type="SAM" id="Coils"/>
    </source>
</evidence>
<dbReference type="Pfam" id="PF08448">
    <property type="entry name" value="PAS_4"/>
    <property type="match status" value="1"/>
</dbReference>
<evidence type="ECO:0000256" key="8">
    <source>
        <dbReference type="ARBA" id="ARBA00023012"/>
    </source>
</evidence>
<dbReference type="SMART" id="SM00387">
    <property type="entry name" value="HATPase_c"/>
    <property type="match status" value="2"/>
</dbReference>
<dbReference type="PROSITE" id="PS50113">
    <property type="entry name" value="PAC"/>
    <property type="match status" value="3"/>
</dbReference>
<dbReference type="InterPro" id="IPR035965">
    <property type="entry name" value="PAS-like_dom_sf"/>
</dbReference>
<keyword evidence="8" id="KW-0902">Two-component regulatory system</keyword>
<dbReference type="SMART" id="SM00388">
    <property type="entry name" value="HisKA"/>
    <property type="match status" value="2"/>
</dbReference>
<feature type="coiled-coil region" evidence="10">
    <location>
        <begin position="995"/>
        <end position="1036"/>
    </location>
</feature>
<dbReference type="InterPro" id="IPR001610">
    <property type="entry name" value="PAC"/>
</dbReference>
<dbReference type="PROSITE" id="PS50109">
    <property type="entry name" value="HIS_KIN"/>
    <property type="match status" value="2"/>
</dbReference>
<dbReference type="InterPro" id="IPR000700">
    <property type="entry name" value="PAS-assoc_C"/>
</dbReference>
<keyword evidence="5" id="KW-0547">Nucleotide-binding</keyword>
<feature type="domain" description="PAC" evidence="14">
    <location>
        <begin position="822"/>
        <end position="875"/>
    </location>
</feature>
<dbReference type="PANTHER" id="PTHR43547">
    <property type="entry name" value="TWO-COMPONENT HISTIDINE KINASE"/>
    <property type="match status" value="1"/>
</dbReference>
<evidence type="ECO:0000259" key="14">
    <source>
        <dbReference type="PROSITE" id="PS50113"/>
    </source>
</evidence>
<keyword evidence="4" id="KW-0808">Transferase</keyword>
<feature type="modified residue" description="4-aspartylphosphate" evidence="9">
    <location>
        <position position="669"/>
    </location>
</feature>
<dbReference type="CDD" id="cd00082">
    <property type="entry name" value="HisKA"/>
    <property type="match status" value="2"/>
</dbReference>
<evidence type="ECO:0000256" key="2">
    <source>
        <dbReference type="ARBA" id="ARBA00012438"/>
    </source>
</evidence>
<dbReference type="InterPro" id="IPR029016">
    <property type="entry name" value="GAF-like_dom_sf"/>
</dbReference>
<feature type="domain" description="PAS" evidence="13">
    <location>
        <begin position="1019"/>
        <end position="1092"/>
    </location>
</feature>
<evidence type="ECO:0000313" key="15">
    <source>
        <dbReference type="EMBL" id="SDK20941.1"/>
    </source>
</evidence>
<dbReference type="Pfam" id="PF00989">
    <property type="entry name" value="PAS"/>
    <property type="match status" value="1"/>
</dbReference>
<dbReference type="InterPro" id="IPR003594">
    <property type="entry name" value="HATPase_dom"/>
</dbReference>
<evidence type="ECO:0000256" key="6">
    <source>
        <dbReference type="ARBA" id="ARBA00022777"/>
    </source>
</evidence>
<evidence type="ECO:0000259" key="12">
    <source>
        <dbReference type="PROSITE" id="PS50110"/>
    </source>
</evidence>
<evidence type="ECO:0000313" key="16">
    <source>
        <dbReference type="Proteomes" id="UP000199580"/>
    </source>
</evidence>
<feature type="domain" description="PAC" evidence="14">
    <location>
        <begin position="1094"/>
        <end position="1146"/>
    </location>
</feature>
<dbReference type="SMART" id="SM00448">
    <property type="entry name" value="REC"/>
    <property type="match status" value="1"/>
</dbReference>
<keyword evidence="6" id="KW-0418">Kinase</keyword>
<dbReference type="Gene3D" id="1.10.287.130">
    <property type="match status" value="2"/>
</dbReference>
<dbReference type="InterPro" id="IPR013656">
    <property type="entry name" value="PAS_4"/>
</dbReference>
<dbReference type="InterPro" id="IPR000014">
    <property type="entry name" value="PAS"/>
</dbReference>
<dbReference type="Proteomes" id="UP000199580">
    <property type="component" value="Unassembled WGS sequence"/>
</dbReference>
<dbReference type="GO" id="GO:0000155">
    <property type="term" value="F:phosphorelay sensor kinase activity"/>
    <property type="evidence" value="ECO:0007669"/>
    <property type="project" value="InterPro"/>
</dbReference>
<keyword evidence="3 9" id="KW-0597">Phosphoprotein</keyword>
<dbReference type="SUPFAM" id="SSF52172">
    <property type="entry name" value="CheY-like"/>
    <property type="match status" value="1"/>
</dbReference>
<feature type="domain" description="Response regulatory" evidence="12">
    <location>
        <begin position="621"/>
        <end position="736"/>
    </location>
</feature>
<keyword evidence="10" id="KW-0175">Coiled coil</keyword>
<dbReference type="EMBL" id="FNEZ01000004">
    <property type="protein sequence ID" value="SDK20941.1"/>
    <property type="molecule type" value="Genomic_DNA"/>
</dbReference>
<dbReference type="Gene3D" id="3.30.565.10">
    <property type="entry name" value="Histidine kinase-like ATPase, C-terminal domain"/>
    <property type="match status" value="2"/>
</dbReference>
<dbReference type="InterPro" id="IPR013767">
    <property type="entry name" value="PAS_fold"/>
</dbReference>
<evidence type="ECO:0000256" key="5">
    <source>
        <dbReference type="ARBA" id="ARBA00022741"/>
    </source>
</evidence>
<comment type="catalytic activity">
    <reaction evidence="1">
        <text>ATP + protein L-histidine = ADP + protein N-phospho-L-histidine.</text>
        <dbReference type="EC" id="2.7.13.3"/>
    </reaction>
</comment>
<evidence type="ECO:0000256" key="9">
    <source>
        <dbReference type="PROSITE-ProRule" id="PRU00169"/>
    </source>
</evidence>
<dbReference type="FunFam" id="3.30.565.10:FF:000006">
    <property type="entry name" value="Sensor histidine kinase WalK"/>
    <property type="match status" value="1"/>
</dbReference>
<dbReference type="SUPFAM" id="SSF47384">
    <property type="entry name" value="Homodimeric domain of signal transducing histidine kinase"/>
    <property type="match status" value="2"/>
</dbReference>
<name>A0A1G9A105_9FLAO</name>
<dbReference type="PANTHER" id="PTHR43547:SF2">
    <property type="entry name" value="HYBRID SIGNAL TRANSDUCTION HISTIDINE KINASE C"/>
    <property type="match status" value="1"/>
</dbReference>
<evidence type="ECO:0000259" key="11">
    <source>
        <dbReference type="PROSITE" id="PS50109"/>
    </source>
</evidence>
<dbReference type="Gene3D" id="2.10.70.100">
    <property type="match status" value="1"/>
</dbReference>
<dbReference type="InterPro" id="IPR004358">
    <property type="entry name" value="Sig_transdc_His_kin-like_C"/>
</dbReference>
<dbReference type="Pfam" id="PF02518">
    <property type="entry name" value="HATPase_c"/>
    <property type="match status" value="2"/>
</dbReference>
<dbReference type="NCBIfam" id="TIGR00229">
    <property type="entry name" value="sensory_box"/>
    <property type="match status" value="3"/>
</dbReference>
<keyword evidence="7" id="KW-0067">ATP-binding</keyword>
<dbReference type="FunFam" id="3.30.565.10:FF:000037">
    <property type="entry name" value="Hybrid sensor histidine kinase/response regulator"/>
    <property type="match status" value="1"/>
</dbReference>
<evidence type="ECO:0000256" key="7">
    <source>
        <dbReference type="ARBA" id="ARBA00022840"/>
    </source>
</evidence>
<dbReference type="Pfam" id="PF08447">
    <property type="entry name" value="PAS_3"/>
    <property type="match status" value="1"/>
</dbReference>
<dbReference type="InterPro" id="IPR036097">
    <property type="entry name" value="HisK_dim/P_sf"/>
</dbReference>